<evidence type="ECO:0000259" key="6">
    <source>
        <dbReference type="PROSITE" id="PS50103"/>
    </source>
</evidence>
<dbReference type="PANTHER" id="PTHR15725">
    <property type="entry name" value="ZN-FINGER, C-X8-C-X5-C-X3-H TYPE-CONTAINING"/>
    <property type="match status" value="1"/>
</dbReference>
<keyword evidence="1 4" id="KW-0479">Metal-binding</keyword>
<evidence type="ECO:0000313" key="7">
    <source>
        <dbReference type="EMBL" id="ELA40892.1"/>
    </source>
</evidence>
<organism evidence="7 8">
    <name type="scientific">Vittaforma corneae (strain ATCC 50505)</name>
    <name type="common">Microsporidian parasite</name>
    <name type="synonym">Nosema corneum</name>
    <dbReference type="NCBI Taxonomy" id="993615"/>
    <lineage>
        <taxon>Eukaryota</taxon>
        <taxon>Fungi</taxon>
        <taxon>Fungi incertae sedis</taxon>
        <taxon>Microsporidia</taxon>
        <taxon>Nosematidae</taxon>
        <taxon>Vittaforma</taxon>
    </lineage>
</organism>
<dbReference type="RefSeq" id="XP_007605517.1">
    <property type="nucleotide sequence ID" value="XM_007605455.1"/>
</dbReference>
<sequence>MSNSSSNNGQYSHFSSSQYTKQEDRDVEDCYYFLYSTCKRGSNCGYRHNPMAKTNTTLCPQWASTKKCTLDCPMRHSLYHLQKKRSEDFCYFENTEQGCTKPYCEFKHKNPTKDVWKASISSNATNEEYDLASHPSKHIRNDSHNSEASNDENFYKVIEEENRTIDFEIQKIEEEIKRVEGHYHYLR</sequence>
<dbReference type="GO" id="GO:0008270">
    <property type="term" value="F:zinc ion binding"/>
    <property type="evidence" value="ECO:0007669"/>
    <property type="project" value="UniProtKB-KW"/>
</dbReference>
<dbReference type="Gene3D" id="4.10.1000.10">
    <property type="entry name" value="Zinc finger, CCCH-type"/>
    <property type="match status" value="1"/>
</dbReference>
<evidence type="ECO:0000256" key="3">
    <source>
        <dbReference type="ARBA" id="ARBA00022833"/>
    </source>
</evidence>
<dbReference type="SMART" id="SM00356">
    <property type="entry name" value="ZnF_C3H1"/>
    <property type="match status" value="2"/>
</dbReference>
<proteinExistence type="predicted"/>
<name>L2GKR8_VITCO</name>
<dbReference type="OrthoDB" id="5395350at2759"/>
<evidence type="ECO:0000313" key="8">
    <source>
        <dbReference type="Proteomes" id="UP000011082"/>
    </source>
</evidence>
<accession>L2GKR8</accession>
<reference evidence="8" key="1">
    <citation type="submission" date="2011-05" db="EMBL/GenBank/DDBJ databases">
        <title>The genome sequence of Vittaforma corneae strain ATCC 50505.</title>
        <authorList>
            <consortium name="The Broad Institute Genome Sequencing Platform"/>
            <person name="Cuomo C."/>
            <person name="Didier E."/>
            <person name="Bowers L."/>
            <person name="Young S.K."/>
            <person name="Zeng Q."/>
            <person name="Gargeya S."/>
            <person name="Fitzgerald M."/>
            <person name="Haas B."/>
            <person name="Abouelleil A."/>
            <person name="Alvarado L."/>
            <person name="Arachchi H.M."/>
            <person name="Berlin A."/>
            <person name="Chapman S.B."/>
            <person name="Gearin G."/>
            <person name="Goldberg J."/>
            <person name="Griggs A."/>
            <person name="Gujja S."/>
            <person name="Hansen M."/>
            <person name="Heiman D."/>
            <person name="Howarth C."/>
            <person name="Larimer J."/>
            <person name="Lui A."/>
            <person name="MacDonald P.J.P."/>
            <person name="McCowen C."/>
            <person name="Montmayeur A."/>
            <person name="Murphy C."/>
            <person name="Neiman D."/>
            <person name="Pearson M."/>
            <person name="Priest M."/>
            <person name="Roberts A."/>
            <person name="Saif S."/>
            <person name="Shea T."/>
            <person name="Sisk P."/>
            <person name="Stolte C."/>
            <person name="Sykes S."/>
            <person name="Wortman J."/>
            <person name="Nusbaum C."/>
            <person name="Birren B."/>
        </authorList>
    </citation>
    <scope>NUCLEOTIDE SEQUENCE [LARGE SCALE GENOMIC DNA]</scope>
    <source>
        <strain evidence="8">ATCC 50505</strain>
    </source>
</reference>
<keyword evidence="2 4" id="KW-0863">Zinc-finger</keyword>
<dbReference type="InterPro" id="IPR036855">
    <property type="entry name" value="Znf_CCCH_sf"/>
</dbReference>
<gene>
    <name evidence="7" type="ORF">VICG_02072</name>
</gene>
<dbReference type="Proteomes" id="UP000011082">
    <property type="component" value="Unassembled WGS sequence"/>
</dbReference>
<dbReference type="Pfam" id="PF15663">
    <property type="entry name" value="zf-CCCH_3"/>
    <property type="match status" value="1"/>
</dbReference>
<dbReference type="HOGENOM" id="CLU_1448778_0_0_1"/>
<evidence type="ECO:0000256" key="4">
    <source>
        <dbReference type="PROSITE-ProRule" id="PRU00723"/>
    </source>
</evidence>
<feature type="zinc finger region" description="C3H1-type" evidence="4">
    <location>
        <begin position="24"/>
        <end position="51"/>
    </location>
</feature>
<dbReference type="PROSITE" id="PS50103">
    <property type="entry name" value="ZF_C3H1"/>
    <property type="match status" value="1"/>
</dbReference>
<evidence type="ECO:0000256" key="5">
    <source>
        <dbReference type="SAM" id="MobiDB-lite"/>
    </source>
</evidence>
<keyword evidence="3 4" id="KW-0862">Zinc</keyword>
<feature type="region of interest" description="Disordered" evidence="5">
    <location>
        <begin position="133"/>
        <end position="153"/>
    </location>
</feature>
<keyword evidence="8" id="KW-1185">Reference proteome</keyword>
<dbReference type="InterPro" id="IPR000571">
    <property type="entry name" value="Znf_CCCH"/>
</dbReference>
<dbReference type="GeneID" id="19882782"/>
<evidence type="ECO:0000256" key="1">
    <source>
        <dbReference type="ARBA" id="ARBA00022723"/>
    </source>
</evidence>
<dbReference type="PANTHER" id="PTHR15725:SF14">
    <property type="entry name" value="ZINC FINGER CCCH DOMAIN-CONTAINING PROTEIN 11A"/>
    <property type="match status" value="1"/>
</dbReference>
<dbReference type="InParanoid" id="L2GKR8"/>
<dbReference type="VEuPathDB" id="MicrosporidiaDB:VICG_02072"/>
<dbReference type="InterPro" id="IPR041686">
    <property type="entry name" value="Znf-CCCH_3"/>
</dbReference>
<evidence type="ECO:0000256" key="2">
    <source>
        <dbReference type="ARBA" id="ARBA00022771"/>
    </source>
</evidence>
<protein>
    <recommendedName>
        <fullName evidence="6">C3H1-type domain-containing protein</fullName>
    </recommendedName>
</protein>
<dbReference type="SUPFAM" id="SSF90229">
    <property type="entry name" value="CCCH zinc finger"/>
    <property type="match status" value="1"/>
</dbReference>
<dbReference type="AlphaFoldDB" id="L2GKR8"/>
<dbReference type="EMBL" id="JH370156">
    <property type="protein sequence ID" value="ELA40892.1"/>
    <property type="molecule type" value="Genomic_DNA"/>
</dbReference>
<feature type="domain" description="C3H1-type" evidence="6">
    <location>
        <begin position="24"/>
        <end position="51"/>
    </location>
</feature>
<dbReference type="STRING" id="993615.L2GKR8"/>